<comment type="caution">
    <text evidence="2">The sequence shown here is derived from an EMBL/GenBank/DDBJ whole genome shotgun (WGS) entry which is preliminary data.</text>
</comment>
<keyword evidence="1" id="KW-0472">Membrane</keyword>
<dbReference type="RefSeq" id="WP_153972117.1">
    <property type="nucleotide sequence ID" value="NZ_JACRWE010000002.1"/>
</dbReference>
<dbReference type="Proteomes" id="UP000609849">
    <property type="component" value="Unassembled WGS sequence"/>
</dbReference>
<gene>
    <name evidence="2" type="ORF">H8923_05670</name>
</gene>
<evidence type="ECO:0000256" key="1">
    <source>
        <dbReference type="SAM" id="Phobius"/>
    </source>
</evidence>
<evidence type="ECO:0000313" key="2">
    <source>
        <dbReference type="EMBL" id="MBC5996243.1"/>
    </source>
</evidence>
<keyword evidence="1" id="KW-1133">Transmembrane helix</keyword>
<keyword evidence="3" id="KW-1185">Reference proteome</keyword>
<sequence>MTLSLYEFLVALILSVMSTSSVTFLKYTLDSIVNIIKFYCHNKYTKLYIEI</sequence>
<proteinExistence type="predicted"/>
<organism evidence="2 3">
    <name type="scientific">Romboutsia faecis</name>
    <dbReference type="NCBI Taxonomy" id="2764597"/>
    <lineage>
        <taxon>Bacteria</taxon>
        <taxon>Bacillati</taxon>
        <taxon>Bacillota</taxon>
        <taxon>Clostridia</taxon>
        <taxon>Peptostreptococcales</taxon>
        <taxon>Peptostreptococcaceae</taxon>
        <taxon>Romboutsia</taxon>
    </lineage>
</organism>
<accession>A0ABR7JMV1</accession>
<keyword evidence="1" id="KW-0812">Transmembrane</keyword>
<dbReference type="EMBL" id="JACRWE010000002">
    <property type="protein sequence ID" value="MBC5996243.1"/>
    <property type="molecule type" value="Genomic_DNA"/>
</dbReference>
<name>A0ABR7JMV1_9FIRM</name>
<feature type="transmembrane region" description="Helical" evidence="1">
    <location>
        <begin position="6"/>
        <end position="29"/>
    </location>
</feature>
<protein>
    <submittedName>
        <fullName evidence="2">Uncharacterized protein</fullName>
    </submittedName>
</protein>
<reference evidence="2 3" key="1">
    <citation type="submission" date="2020-08" db="EMBL/GenBank/DDBJ databases">
        <authorList>
            <person name="Liu C."/>
            <person name="Sun Q."/>
        </authorList>
    </citation>
    <scope>NUCLEOTIDE SEQUENCE [LARGE SCALE GENOMIC DNA]</scope>
    <source>
        <strain evidence="2 3">NSJ-18</strain>
    </source>
</reference>
<evidence type="ECO:0000313" key="3">
    <source>
        <dbReference type="Proteomes" id="UP000609849"/>
    </source>
</evidence>